<dbReference type="Proteomes" id="UP001314205">
    <property type="component" value="Unassembled WGS sequence"/>
</dbReference>
<keyword evidence="1" id="KW-0175">Coiled coil</keyword>
<evidence type="ECO:0000256" key="1">
    <source>
        <dbReference type="SAM" id="Coils"/>
    </source>
</evidence>
<sequence length="220" mass="26214">MFSPEEQQIEICLLKTNLDEIENDLVVQRSVLPELDAENEEKYRETMTALHVARALNTELEHLKLESMRLTAKRIQLKNQCEDITKSLEKARENRIELENLLKEEERDIELQIRNYEESLREKADRFRKTRNFYNEDEMKKDLEIINQTVIKLEIEEGSQQNFVKELQTELASLVPDLPHDILSIVGKKELDDKTKALTLKCIELREKRDHLLKRRRNLF</sequence>
<name>A0AAV1KUG4_9NEOP</name>
<dbReference type="EMBL" id="CAVLGL010000079">
    <property type="protein sequence ID" value="CAK1585421.1"/>
    <property type="molecule type" value="Genomic_DNA"/>
</dbReference>
<feature type="coiled-coil region" evidence="1">
    <location>
        <begin position="53"/>
        <end position="126"/>
    </location>
</feature>
<dbReference type="AlphaFoldDB" id="A0AAV1KUG4"/>
<proteinExistence type="predicted"/>
<organism evidence="2 3">
    <name type="scientific">Parnassius mnemosyne</name>
    <name type="common">clouded apollo</name>
    <dbReference type="NCBI Taxonomy" id="213953"/>
    <lineage>
        <taxon>Eukaryota</taxon>
        <taxon>Metazoa</taxon>
        <taxon>Ecdysozoa</taxon>
        <taxon>Arthropoda</taxon>
        <taxon>Hexapoda</taxon>
        <taxon>Insecta</taxon>
        <taxon>Pterygota</taxon>
        <taxon>Neoptera</taxon>
        <taxon>Endopterygota</taxon>
        <taxon>Lepidoptera</taxon>
        <taxon>Glossata</taxon>
        <taxon>Ditrysia</taxon>
        <taxon>Papilionoidea</taxon>
        <taxon>Papilionidae</taxon>
        <taxon>Parnassiinae</taxon>
        <taxon>Parnassini</taxon>
        <taxon>Parnassius</taxon>
        <taxon>Driopa</taxon>
    </lineage>
</organism>
<keyword evidence="3" id="KW-1185">Reference proteome</keyword>
<reference evidence="2 3" key="1">
    <citation type="submission" date="2023-11" db="EMBL/GenBank/DDBJ databases">
        <authorList>
            <person name="Hedman E."/>
            <person name="Englund M."/>
            <person name="Stromberg M."/>
            <person name="Nyberg Akerstrom W."/>
            <person name="Nylinder S."/>
            <person name="Jareborg N."/>
            <person name="Kallberg Y."/>
            <person name="Kronander E."/>
        </authorList>
    </citation>
    <scope>NUCLEOTIDE SEQUENCE [LARGE SCALE GENOMIC DNA]</scope>
</reference>
<comment type="caution">
    <text evidence="2">The sequence shown here is derived from an EMBL/GenBank/DDBJ whole genome shotgun (WGS) entry which is preliminary data.</text>
</comment>
<evidence type="ECO:0000313" key="3">
    <source>
        <dbReference type="Proteomes" id="UP001314205"/>
    </source>
</evidence>
<accession>A0AAV1KUG4</accession>
<protein>
    <submittedName>
        <fullName evidence="2">Uncharacterized protein</fullName>
    </submittedName>
</protein>
<gene>
    <name evidence="2" type="ORF">PARMNEM_LOCUS6507</name>
</gene>
<evidence type="ECO:0000313" key="2">
    <source>
        <dbReference type="EMBL" id="CAK1585421.1"/>
    </source>
</evidence>